<protein>
    <submittedName>
        <fullName evidence="1">Uncharacterized protein</fullName>
    </submittedName>
</protein>
<evidence type="ECO:0000313" key="1">
    <source>
        <dbReference type="EMBL" id="CAG7820887.1"/>
    </source>
</evidence>
<proteinExistence type="predicted"/>
<keyword evidence="2" id="KW-1185">Reference proteome</keyword>
<sequence>CSNVRAEEGLAPVTSMTFRLYDDILMCWPSSFCTTGVDCNPCNDDHQATSLNIDIKFEIN</sequence>
<feature type="non-terminal residue" evidence="1">
    <location>
        <position position="1"/>
    </location>
</feature>
<name>A0A8J2PEP9_9HEXA</name>
<organism evidence="1 2">
    <name type="scientific">Allacma fusca</name>
    <dbReference type="NCBI Taxonomy" id="39272"/>
    <lineage>
        <taxon>Eukaryota</taxon>
        <taxon>Metazoa</taxon>
        <taxon>Ecdysozoa</taxon>
        <taxon>Arthropoda</taxon>
        <taxon>Hexapoda</taxon>
        <taxon>Collembola</taxon>
        <taxon>Symphypleona</taxon>
        <taxon>Sminthuridae</taxon>
        <taxon>Allacma</taxon>
    </lineage>
</organism>
<dbReference type="Proteomes" id="UP000708208">
    <property type="component" value="Unassembled WGS sequence"/>
</dbReference>
<dbReference type="AlphaFoldDB" id="A0A8J2PEP9"/>
<dbReference type="EMBL" id="CAJVCH010493184">
    <property type="protein sequence ID" value="CAG7820887.1"/>
    <property type="molecule type" value="Genomic_DNA"/>
</dbReference>
<comment type="caution">
    <text evidence="1">The sequence shown here is derived from an EMBL/GenBank/DDBJ whole genome shotgun (WGS) entry which is preliminary data.</text>
</comment>
<gene>
    <name evidence="1" type="ORF">AFUS01_LOCUS31258</name>
</gene>
<accession>A0A8J2PEP9</accession>
<evidence type="ECO:0000313" key="2">
    <source>
        <dbReference type="Proteomes" id="UP000708208"/>
    </source>
</evidence>
<reference evidence="1" key="1">
    <citation type="submission" date="2021-06" db="EMBL/GenBank/DDBJ databases">
        <authorList>
            <person name="Hodson N. C."/>
            <person name="Mongue J. A."/>
            <person name="Jaron S. K."/>
        </authorList>
    </citation>
    <scope>NUCLEOTIDE SEQUENCE</scope>
</reference>